<keyword evidence="1" id="KW-0472">Membrane</keyword>
<sequence length="139" mass="15335">MRNPVGCLAVVVVVPLIGLFLLFKIPMWRDDARFDGFRERALAYPLPPKTQNKGSDDATFGKISEGNGDYCEYRVQRVLQTGLSQGEIRAYYDKARISGADAKGKADVSLRFGDATGDGMEVTVSFGDISPSDWDFRCT</sequence>
<name>A0ABP4SID6_9ACTN</name>
<protein>
    <submittedName>
        <fullName evidence="2">Uncharacterized protein</fullName>
    </submittedName>
</protein>
<keyword evidence="1" id="KW-0812">Transmembrane</keyword>
<dbReference type="Proteomes" id="UP001500064">
    <property type="component" value="Unassembled WGS sequence"/>
</dbReference>
<accession>A0ABP4SID6</accession>
<dbReference type="RefSeq" id="WP_346112217.1">
    <property type="nucleotide sequence ID" value="NZ_BAAAMU010000092.1"/>
</dbReference>
<keyword evidence="3" id="KW-1185">Reference proteome</keyword>
<dbReference type="EMBL" id="BAAAMU010000092">
    <property type="protein sequence ID" value="GAA1672505.1"/>
    <property type="molecule type" value="Genomic_DNA"/>
</dbReference>
<evidence type="ECO:0000313" key="2">
    <source>
        <dbReference type="EMBL" id="GAA1672505.1"/>
    </source>
</evidence>
<evidence type="ECO:0000313" key="3">
    <source>
        <dbReference type="Proteomes" id="UP001500064"/>
    </source>
</evidence>
<organism evidence="2 3">
    <name type="scientific">Nonomuraea maheshkhaliensis</name>
    <dbReference type="NCBI Taxonomy" id="419590"/>
    <lineage>
        <taxon>Bacteria</taxon>
        <taxon>Bacillati</taxon>
        <taxon>Actinomycetota</taxon>
        <taxon>Actinomycetes</taxon>
        <taxon>Streptosporangiales</taxon>
        <taxon>Streptosporangiaceae</taxon>
        <taxon>Nonomuraea</taxon>
    </lineage>
</organism>
<evidence type="ECO:0000256" key="1">
    <source>
        <dbReference type="SAM" id="Phobius"/>
    </source>
</evidence>
<gene>
    <name evidence="2" type="ORF">GCM10009733_082080</name>
</gene>
<reference evidence="3" key="1">
    <citation type="journal article" date="2019" name="Int. J. Syst. Evol. Microbiol.">
        <title>The Global Catalogue of Microorganisms (GCM) 10K type strain sequencing project: providing services to taxonomists for standard genome sequencing and annotation.</title>
        <authorList>
            <consortium name="The Broad Institute Genomics Platform"/>
            <consortium name="The Broad Institute Genome Sequencing Center for Infectious Disease"/>
            <person name="Wu L."/>
            <person name="Ma J."/>
        </authorList>
    </citation>
    <scope>NUCLEOTIDE SEQUENCE [LARGE SCALE GENOMIC DNA]</scope>
    <source>
        <strain evidence="3">JCM 13929</strain>
    </source>
</reference>
<feature type="transmembrane region" description="Helical" evidence="1">
    <location>
        <begin position="6"/>
        <end position="23"/>
    </location>
</feature>
<keyword evidence="1" id="KW-1133">Transmembrane helix</keyword>
<comment type="caution">
    <text evidence="2">The sequence shown here is derived from an EMBL/GenBank/DDBJ whole genome shotgun (WGS) entry which is preliminary data.</text>
</comment>
<proteinExistence type="predicted"/>